<accession>A0A3N2Q6T6</accession>
<dbReference type="Proteomes" id="UP000272025">
    <property type="component" value="Unassembled WGS sequence"/>
</dbReference>
<dbReference type="RefSeq" id="XP_028470232.1">
    <property type="nucleotide sequence ID" value="XM_028606848.1"/>
</dbReference>
<proteinExistence type="predicted"/>
<organism evidence="2 3">
    <name type="scientific">Sodiomyces alkalinus (strain CBS 110278 / VKM F-3762 / F11)</name>
    <name type="common">Alkaliphilic filamentous fungus</name>
    <dbReference type="NCBI Taxonomy" id="1314773"/>
    <lineage>
        <taxon>Eukaryota</taxon>
        <taxon>Fungi</taxon>
        <taxon>Dikarya</taxon>
        <taxon>Ascomycota</taxon>
        <taxon>Pezizomycotina</taxon>
        <taxon>Sordariomycetes</taxon>
        <taxon>Hypocreomycetidae</taxon>
        <taxon>Glomerellales</taxon>
        <taxon>Plectosphaerellaceae</taxon>
        <taxon>Sodiomyces</taxon>
    </lineage>
</organism>
<dbReference type="GeneID" id="39575326"/>
<sequence>MDKRRQEARKRMKGIEHVLTLTVHKNPIGGFLVPSLNQSTPGIISRSIFFIHSRFIFAPCPPLIHVAHLLTGILQLSIAVVSANELPRGIVDIREVVSASKHDKKIIKKKESRKKRRKNRTSRGCRGWAHALKAYRISGVSTAEHQGNVGLLKIRTNRAAVIGNES</sequence>
<feature type="region of interest" description="Disordered" evidence="1">
    <location>
        <begin position="104"/>
        <end position="124"/>
    </location>
</feature>
<keyword evidence="3" id="KW-1185">Reference proteome</keyword>
<dbReference type="EMBL" id="ML119051">
    <property type="protein sequence ID" value="ROT42426.1"/>
    <property type="molecule type" value="Genomic_DNA"/>
</dbReference>
<protein>
    <submittedName>
        <fullName evidence="2">Uncharacterized protein</fullName>
    </submittedName>
</protein>
<gene>
    <name evidence="2" type="ORF">SODALDRAFT_14992</name>
</gene>
<name>A0A3N2Q6T6_SODAK</name>
<feature type="compositionally biased region" description="Basic residues" evidence="1">
    <location>
        <begin position="104"/>
        <end position="123"/>
    </location>
</feature>
<dbReference type="AlphaFoldDB" id="A0A3N2Q6T6"/>
<evidence type="ECO:0000313" key="2">
    <source>
        <dbReference type="EMBL" id="ROT42426.1"/>
    </source>
</evidence>
<evidence type="ECO:0000313" key="3">
    <source>
        <dbReference type="Proteomes" id="UP000272025"/>
    </source>
</evidence>
<reference evidence="2 3" key="1">
    <citation type="journal article" date="2018" name="Mol. Ecol.">
        <title>The obligate alkalophilic soda-lake fungus Sodiomyces alkalinus has shifted to a protein diet.</title>
        <authorList>
            <person name="Grum-Grzhimaylo A.A."/>
            <person name="Falkoski D.L."/>
            <person name="van den Heuvel J."/>
            <person name="Valero-Jimenez C.A."/>
            <person name="Min B."/>
            <person name="Choi I.G."/>
            <person name="Lipzen A."/>
            <person name="Daum C.G."/>
            <person name="Aanen D.K."/>
            <person name="Tsang A."/>
            <person name="Henrissat B."/>
            <person name="Bilanenko E.N."/>
            <person name="de Vries R.P."/>
            <person name="van Kan J.A.L."/>
            <person name="Grigoriev I.V."/>
            <person name="Debets A.J.M."/>
        </authorList>
    </citation>
    <scope>NUCLEOTIDE SEQUENCE [LARGE SCALE GENOMIC DNA]</scope>
    <source>
        <strain evidence="2 3">F11</strain>
    </source>
</reference>
<evidence type="ECO:0000256" key="1">
    <source>
        <dbReference type="SAM" id="MobiDB-lite"/>
    </source>
</evidence>